<feature type="domain" description="OmpR/PhoB-type" evidence="9">
    <location>
        <begin position="129"/>
        <end position="226"/>
    </location>
</feature>
<dbReference type="GO" id="GO:0006355">
    <property type="term" value="P:regulation of DNA-templated transcription"/>
    <property type="evidence" value="ECO:0007669"/>
    <property type="project" value="InterPro"/>
</dbReference>
<proteinExistence type="predicted"/>
<dbReference type="Gene3D" id="3.40.50.2300">
    <property type="match status" value="1"/>
</dbReference>
<protein>
    <submittedName>
        <fullName evidence="10">Transcriptional regulator</fullName>
    </submittedName>
</protein>
<dbReference type="InterPro" id="IPR011006">
    <property type="entry name" value="CheY-like_superfamily"/>
</dbReference>
<dbReference type="CDD" id="cd00383">
    <property type="entry name" value="trans_reg_C"/>
    <property type="match status" value="1"/>
</dbReference>
<dbReference type="PANTHER" id="PTHR48111">
    <property type="entry name" value="REGULATOR OF RPOS"/>
    <property type="match status" value="1"/>
</dbReference>
<evidence type="ECO:0000259" key="9">
    <source>
        <dbReference type="PROSITE" id="PS51755"/>
    </source>
</evidence>
<dbReference type="Pfam" id="PF00486">
    <property type="entry name" value="Trans_reg_C"/>
    <property type="match status" value="1"/>
</dbReference>
<evidence type="ECO:0000313" key="11">
    <source>
        <dbReference type="Proteomes" id="UP000036867"/>
    </source>
</evidence>
<evidence type="ECO:0000256" key="2">
    <source>
        <dbReference type="ARBA" id="ARBA00023012"/>
    </source>
</evidence>
<dbReference type="InterPro" id="IPR001789">
    <property type="entry name" value="Sig_transdc_resp-reg_receiver"/>
</dbReference>
<keyword evidence="11" id="KW-1185">Reference proteome</keyword>
<feature type="modified residue" description="4-aspartylphosphate" evidence="6">
    <location>
        <position position="54"/>
    </location>
</feature>
<keyword evidence="1 6" id="KW-0597">Phosphoprotein</keyword>
<evidence type="ECO:0000256" key="5">
    <source>
        <dbReference type="ARBA" id="ARBA00023163"/>
    </source>
</evidence>
<dbReference type="GO" id="GO:0032993">
    <property type="term" value="C:protein-DNA complex"/>
    <property type="evidence" value="ECO:0007669"/>
    <property type="project" value="TreeGrafter"/>
</dbReference>
<dbReference type="InterPro" id="IPR036388">
    <property type="entry name" value="WH-like_DNA-bd_sf"/>
</dbReference>
<dbReference type="Gene3D" id="1.10.10.10">
    <property type="entry name" value="Winged helix-like DNA-binding domain superfamily/Winged helix DNA-binding domain"/>
    <property type="match status" value="1"/>
</dbReference>
<dbReference type="STRING" id="263475.AMD00_05025"/>
<dbReference type="Proteomes" id="UP000036867">
    <property type="component" value="Unassembled WGS sequence"/>
</dbReference>
<keyword evidence="2" id="KW-0902">Two-component regulatory system</keyword>
<accession>A0A0M0LL51</accession>
<dbReference type="GO" id="GO:0000156">
    <property type="term" value="F:phosphorelay response regulator activity"/>
    <property type="evidence" value="ECO:0007669"/>
    <property type="project" value="TreeGrafter"/>
</dbReference>
<keyword evidence="5" id="KW-0804">Transcription</keyword>
<feature type="DNA-binding region" description="OmpR/PhoB-type" evidence="7">
    <location>
        <begin position="129"/>
        <end position="226"/>
    </location>
</feature>
<evidence type="ECO:0000256" key="7">
    <source>
        <dbReference type="PROSITE-ProRule" id="PRU01091"/>
    </source>
</evidence>
<dbReference type="InterPro" id="IPR039420">
    <property type="entry name" value="WalR-like"/>
</dbReference>
<dbReference type="CDD" id="cd18159">
    <property type="entry name" value="REC_OmpR_NsrR-like"/>
    <property type="match status" value="1"/>
</dbReference>
<evidence type="ECO:0000256" key="6">
    <source>
        <dbReference type="PROSITE-ProRule" id="PRU00169"/>
    </source>
</evidence>
<evidence type="ECO:0000256" key="3">
    <source>
        <dbReference type="ARBA" id="ARBA00023015"/>
    </source>
</evidence>
<feature type="domain" description="Response regulatory" evidence="8">
    <location>
        <begin position="6"/>
        <end position="118"/>
    </location>
</feature>
<keyword evidence="4 7" id="KW-0238">DNA-binding</keyword>
<evidence type="ECO:0000259" key="8">
    <source>
        <dbReference type="PROSITE" id="PS50110"/>
    </source>
</evidence>
<dbReference type="SUPFAM" id="SSF52172">
    <property type="entry name" value="CheY-like"/>
    <property type="match status" value="1"/>
</dbReference>
<evidence type="ECO:0000256" key="4">
    <source>
        <dbReference type="ARBA" id="ARBA00023125"/>
    </source>
</evidence>
<dbReference type="RefSeq" id="WP_053415969.1">
    <property type="nucleotide sequence ID" value="NZ_LILB01000001.1"/>
</dbReference>
<dbReference type="InterPro" id="IPR001867">
    <property type="entry name" value="OmpR/PhoB-type_DNA-bd"/>
</dbReference>
<dbReference type="GO" id="GO:0005829">
    <property type="term" value="C:cytosol"/>
    <property type="evidence" value="ECO:0007669"/>
    <property type="project" value="TreeGrafter"/>
</dbReference>
<dbReference type="GeneID" id="301135466"/>
<dbReference type="PANTHER" id="PTHR48111:SF43">
    <property type="entry name" value="STAGE 0 SPORULATION PROTEIN A HOMOLOG"/>
    <property type="match status" value="1"/>
</dbReference>
<dbReference type="AlphaFoldDB" id="A0A0M0LL51"/>
<dbReference type="EMBL" id="LILB01000001">
    <property type="protein sequence ID" value="KOO51805.1"/>
    <property type="molecule type" value="Genomic_DNA"/>
</dbReference>
<name>A0A0M0LL51_9BACL</name>
<dbReference type="PROSITE" id="PS50110">
    <property type="entry name" value="RESPONSE_REGULATORY"/>
    <property type="match status" value="1"/>
</dbReference>
<dbReference type="OrthoDB" id="9790442at2"/>
<reference evidence="11" key="1">
    <citation type="submission" date="2015-08" db="EMBL/GenBank/DDBJ databases">
        <title>Fjat-10028 dsm 16317.</title>
        <authorList>
            <person name="Liu B."/>
            <person name="Wang J."/>
            <person name="Zhu Y."/>
            <person name="Liu G."/>
            <person name="Chen Q."/>
            <person name="Chen Z."/>
            <person name="Lan J."/>
            <person name="Che J."/>
            <person name="Ge C."/>
            <person name="Shi H."/>
            <person name="Pan Z."/>
            <person name="Liu X."/>
        </authorList>
    </citation>
    <scope>NUCLEOTIDE SEQUENCE [LARGE SCALE GENOMIC DNA]</scope>
    <source>
        <strain evidence="11">DSM 16317</strain>
    </source>
</reference>
<sequence length="226" mass="26699">MDDKFNIMIVEDEQKIAQMIEENLIKWGYDVFSVKDFQKVEEYLSVKPHLVLLDINLPYYDGFYWCEKIRKYSNVPIVFVSSRNEKMDIMMAINMGGDDFIQKPFSMDILVTKINAIVRRTYTYLSPSLEVLKHNELTLNLKNSTVMFGEKESELTKNEFKILTVLFENKQEIISRDTLMRALWEDESFIDDNTLTVNINRLRRKLTEMGVEDYIQTKKGQGYILI</sequence>
<evidence type="ECO:0000313" key="10">
    <source>
        <dbReference type="EMBL" id="KOO51805.1"/>
    </source>
</evidence>
<keyword evidence="3" id="KW-0805">Transcription regulation</keyword>
<dbReference type="Pfam" id="PF00072">
    <property type="entry name" value="Response_reg"/>
    <property type="match status" value="1"/>
</dbReference>
<dbReference type="SMART" id="SM00862">
    <property type="entry name" value="Trans_reg_C"/>
    <property type="match status" value="1"/>
</dbReference>
<organism evidence="10 11">
    <name type="scientific">Viridibacillus arvi</name>
    <dbReference type="NCBI Taxonomy" id="263475"/>
    <lineage>
        <taxon>Bacteria</taxon>
        <taxon>Bacillati</taxon>
        <taxon>Bacillota</taxon>
        <taxon>Bacilli</taxon>
        <taxon>Bacillales</taxon>
        <taxon>Caryophanaceae</taxon>
        <taxon>Viridibacillus</taxon>
    </lineage>
</organism>
<dbReference type="SMART" id="SM00448">
    <property type="entry name" value="REC"/>
    <property type="match status" value="1"/>
</dbReference>
<gene>
    <name evidence="10" type="ORF">AMD00_05025</name>
</gene>
<evidence type="ECO:0000256" key="1">
    <source>
        <dbReference type="ARBA" id="ARBA00022553"/>
    </source>
</evidence>
<dbReference type="GO" id="GO:0000976">
    <property type="term" value="F:transcription cis-regulatory region binding"/>
    <property type="evidence" value="ECO:0007669"/>
    <property type="project" value="TreeGrafter"/>
</dbReference>
<comment type="caution">
    <text evidence="10">The sequence shown here is derived from an EMBL/GenBank/DDBJ whole genome shotgun (WGS) entry which is preliminary data.</text>
</comment>
<dbReference type="PROSITE" id="PS51755">
    <property type="entry name" value="OMPR_PHOB"/>
    <property type="match status" value="1"/>
</dbReference>